<dbReference type="InterPro" id="IPR018076">
    <property type="entry name" value="T2SS_GspF_dom"/>
</dbReference>
<feature type="transmembrane region" description="Helical" evidence="6">
    <location>
        <begin position="6"/>
        <end position="27"/>
    </location>
</feature>
<feature type="transmembrane region" description="Helical" evidence="6">
    <location>
        <begin position="268"/>
        <end position="290"/>
    </location>
</feature>
<evidence type="ECO:0000256" key="1">
    <source>
        <dbReference type="ARBA" id="ARBA00004651"/>
    </source>
</evidence>
<keyword evidence="2" id="KW-1003">Cell membrane</keyword>
<evidence type="ECO:0000259" key="7">
    <source>
        <dbReference type="Pfam" id="PF00482"/>
    </source>
</evidence>
<sequence length="325" mass="35609">MDLVFYGFAIVLFAACILMVEGAWLWWSGTHGGAARRISRRLRLMAARGEAGGERVSILKQRRYARAPGLERALRRIPQCEALDRLLLQAGLAWSVAQFLAVAGGVLLAALLVLAAWPMPLPGVLLLLVMAAGGPVLFLLRARAGRLQKIAAQLPEAADFLARALRAGHSFSNVLQMVGDEMNEPLSGEFKLAHEEINYGVPMNEALQNLAVRIPLTDLRYLVIAVLVQRESGGNLAEVLVSIARIIRARLKLLGQVRVLSAEGRMSAWVLGLMPVVMIGVMSLVNPQYISLLWTDPAGIRLLWYAAGMVTLGVVWMRKVIRIRI</sequence>
<dbReference type="PANTHER" id="PTHR35007:SF1">
    <property type="entry name" value="PILUS ASSEMBLY PROTEIN"/>
    <property type="match status" value="1"/>
</dbReference>
<keyword evidence="9" id="KW-1185">Reference proteome</keyword>
<comment type="subcellular location">
    <subcellularLocation>
        <location evidence="1">Cell membrane</location>
        <topology evidence="1">Multi-pass membrane protein</topology>
    </subcellularLocation>
</comment>
<name>A0A1A7BXT2_9BURK</name>
<dbReference type="GO" id="GO:0005886">
    <property type="term" value="C:plasma membrane"/>
    <property type="evidence" value="ECO:0007669"/>
    <property type="project" value="UniProtKB-SubCell"/>
</dbReference>
<dbReference type="Proteomes" id="UP000092713">
    <property type="component" value="Unassembled WGS sequence"/>
</dbReference>
<evidence type="ECO:0000313" key="8">
    <source>
        <dbReference type="EMBL" id="OBV37295.1"/>
    </source>
</evidence>
<evidence type="ECO:0000256" key="3">
    <source>
        <dbReference type="ARBA" id="ARBA00022692"/>
    </source>
</evidence>
<dbReference type="PANTHER" id="PTHR35007">
    <property type="entry name" value="INTEGRAL MEMBRANE PROTEIN-RELATED"/>
    <property type="match status" value="1"/>
</dbReference>
<reference evidence="8 9" key="1">
    <citation type="submission" date="2016-04" db="EMBL/GenBank/DDBJ databases">
        <title>Draft genome sequence of Janthinobacterium psychrotolerans sp. nov., isolated from freshwater sediments in Denmark.</title>
        <authorList>
            <person name="Gong X."/>
            <person name="Skrivergaard S."/>
            <person name="Korsgaard B.S."/>
            <person name="Schreiber L."/>
            <person name="Marshall I.P."/>
            <person name="Finster K."/>
            <person name="Schramm A."/>
        </authorList>
    </citation>
    <scope>NUCLEOTIDE SEQUENCE [LARGE SCALE GENOMIC DNA]</scope>
    <source>
        <strain evidence="8 9">S3-2</strain>
    </source>
</reference>
<proteinExistence type="predicted"/>
<dbReference type="Pfam" id="PF00482">
    <property type="entry name" value="T2SSF"/>
    <property type="match status" value="1"/>
</dbReference>
<evidence type="ECO:0000256" key="2">
    <source>
        <dbReference type="ARBA" id="ARBA00022475"/>
    </source>
</evidence>
<dbReference type="Gene3D" id="1.20.81.30">
    <property type="entry name" value="Type II secretion system (T2SS), domain F"/>
    <property type="match status" value="1"/>
</dbReference>
<dbReference type="AlphaFoldDB" id="A0A1A7BXT2"/>
<keyword evidence="3 6" id="KW-0812">Transmembrane</keyword>
<dbReference type="PATRIC" id="fig|1747903.4.peg.801"/>
<dbReference type="InterPro" id="IPR042094">
    <property type="entry name" value="T2SS_GspF_sf"/>
</dbReference>
<evidence type="ECO:0000256" key="4">
    <source>
        <dbReference type="ARBA" id="ARBA00022989"/>
    </source>
</evidence>
<dbReference type="EMBL" id="LOCQ01000061">
    <property type="protein sequence ID" value="OBV37295.1"/>
    <property type="molecule type" value="Genomic_DNA"/>
</dbReference>
<evidence type="ECO:0000256" key="5">
    <source>
        <dbReference type="ARBA" id="ARBA00023136"/>
    </source>
</evidence>
<evidence type="ECO:0000256" key="6">
    <source>
        <dbReference type="SAM" id="Phobius"/>
    </source>
</evidence>
<feature type="transmembrane region" description="Helical" evidence="6">
    <location>
        <begin position="302"/>
        <end position="321"/>
    </location>
</feature>
<feature type="domain" description="Type II secretion system protein GspF" evidence="7">
    <location>
        <begin position="158"/>
        <end position="282"/>
    </location>
</feature>
<keyword evidence="5 6" id="KW-0472">Membrane</keyword>
<comment type="caution">
    <text evidence="8">The sequence shown here is derived from an EMBL/GenBank/DDBJ whole genome shotgun (WGS) entry which is preliminary data.</text>
</comment>
<evidence type="ECO:0000313" key="9">
    <source>
        <dbReference type="Proteomes" id="UP000092713"/>
    </source>
</evidence>
<dbReference type="RefSeq" id="WP_065310257.1">
    <property type="nucleotide sequence ID" value="NZ_LOCQ01000061.1"/>
</dbReference>
<organism evidence="8 9">
    <name type="scientific">Janthinobacterium psychrotolerans</name>
    <dbReference type="NCBI Taxonomy" id="1747903"/>
    <lineage>
        <taxon>Bacteria</taxon>
        <taxon>Pseudomonadati</taxon>
        <taxon>Pseudomonadota</taxon>
        <taxon>Betaproteobacteria</taxon>
        <taxon>Burkholderiales</taxon>
        <taxon>Oxalobacteraceae</taxon>
        <taxon>Janthinobacterium</taxon>
    </lineage>
</organism>
<feature type="transmembrane region" description="Helical" evidence="6">
    <location>
        <begin position="92"/>
        <end position="117"/>
    </location>
</feature>
<dbReference type="OrthoDB" id="597333at2"/>
<gene>
    <name evidence="8" type="ORF">ASR47_1002353</name>
</gene>
<protein>
    <submittedName>
        <fullName evidence="8">Tight adherence protein B</fullName>
    </submittedName>
</protein>
<feature type="transmembrane region" description="Helical" evidence="6">
    <location>
        <begin position="123"/>
        <end position="140"/>
    </location>
</feature>
<dbReference type="STRING" id="1747903.ASR47_1002353"/>
<keyword evidence="4 6" id="KW-1133">Transmembrane helix</keyword>
<accession>A0A1A7BXT2</accession>